<evidence type="ECO:0000313" key="2">
    <source>
        <dbReference type="EMBL" id="KAG5214465.1"/>
    </source>
</evidence>
<feature type="compositionally biased region" description="Pro residues" evidence="1">
    <location>
        <begin position="150"/>
        <end position="165"/>
    </location>
</feature>
<feature type="region of interest" description="Disordered" evidence="1">
    <location>
        <begin position="1"/>
        <end position="33"/>
    </location>
</feature>
<gene>
    <name evidence="2" type="ORF">JEQ12_000041</name>
</gene>
<sequence length="324" mass="35024">MLTLRDKTEKKENRKQASKEAGRRLPSLRARVPPLGCGDTVAHPACTSPRGCILAPRCGSQRTLTPNHIPPEPTDPKPQSPGGLRTACSPSSHLLLLFNPLLGPPEDPRLGEAGLPPEHSDHPPSLSLRKPRQRSSPPREAPSGGLAAPPLMPLPSPRLGPPRPDPWGSLLLRPALLRLPPPPYLLMSPDAQVRDPASPSGAPTTQRGQSLMPCRGPGTVVSREPQGWPGATCSAQDSGAWSRASVNHGTKCKVKSQSQEPAGDPYAELPAMPYWPFSASDFWNYVQHFQALGAYPQLEDMARTFFAHFPLGTTLGFHVPYREE</sequence>
<feature type="compositionally biased region" description="Low complexity" evidence="1">
    <location>
        <begin position="89"/>
        <end position="101"/>
    </location>
</feature>
<dbReference type="Proteomes" id="UP000664991">
    <property type="component" value="Unassembled WGS sequence"/>
</dbReference>
<feature type="region of interest" description="Disordered" evidence="1">
    <location>
        <begin position="63"/>
        <end position="166"/>
    </location>
</feature>
<proteinExistence type="predicted"/>
<accession>A0A836AEV9</accession>
<evidence type="ECO:0008006" key="4">
    <source>
        <dbReference type="Google" id="ProtNLM"/>
    </source>
</evidence>
<dbReference type="InterPro" id="IPR028224">
    <property type="entry name" value="Otospiralin"/>
</dbReference>
<evidence type="ECO:0000256" key="1">
    <source>
        <dbReference type="SAM" id="MobiDB-lite"/>
    </source>
</evidence>
<comment type="caution">
    <text evidence="2">The sequence shown here is derived from an EMBL/GenBank/DDBJ whole genome shotgun (WGS) entry which is preliminary data.</text>
</comment>
<dbReference type="PANTHER" id="PTHR35073:SF1">
    <property type="entry name" value="OTOSPIRALIN"/>
    <property type="match status" value="1"/>
</dbReference>
<dbReference type="PANTHER" id="PTHR35073">
    <property type="entry name" value="OTOSPIRALIN"/>
    <property type="match status" value="1"/>
</dbReference>
<reference evidence="2 3" key="1">
    <citation type="submission" date="2020-12" db="EMBL/GenBank/DDBJ databases">
        <title>De novo assembly of Tibetan sheep genome.</title>
        <authorList>
            <person name="Li X."/>
        </authorList>
    </citation>
    <scope>NUCLEOTIDE SEQUENCE [LARGE SCALE GENOMIC DNA]</scope>
    <source>
        <tissue evidence="2">Heart</tissue>
    </source>
</reference>
<dbReference type="GO" id="GO:0007605">
    <property type="term" value="P:sensory perception of sound"/>
    <property type="evidence" value="ECO:0007669"/>
    <property type="project" value="InterPro"/>
</dbReference>
<dbReference type="Pfam" id="PF15182">
    <property type="entry name" value="OTOS"/>
    <property type="match status" value="1"/>
</dbReference>
<evidence type="ECO:0000313" key="3">
    <source>
        <dbReference type="Proteomes" id="UP000664991"/>
    </source>
</evidence>
<organism evidence="2 3">
    <name type="scientific">Ovis aries</name>
    <name type="common">Sheep</name>
    <dbReference type="NCBI Taxonomy" id="9940"/>
    <lineage>
        <taxon>Eukaryota</taxon>
        <taxon>Metazoa</taxon>
        <taxon>Chordata</taxon>
        <taxon>Craniata</taxon>
        <taxon>Vertebrata</taxon>
        <taxon>Euteleostomi</taxon>
        <taxon>Mammalia</taxon>
        <taxon>Eutheria</taxon>
        <taxon>Laurasiatheria</taxon>
        <taxon>Artiodactyla</taxon>
        <taxon>Ruminantia</taxon>
        <taxon>Pecora</taxon>
        <taxon>Bovidae</taxon>
        <taxon>Caprinae</taxon>
        <taxon>Ovis</taxon>
    </lineage>
</organism>
<feature type="region of interest" description="Disordered" evidence="1">
    <location>
        <begin position="187"/>
        <end position="215"/>
    </location>
</feature>
<feature type="compositionally biased region" description="Basic and acidic residues" evidence="1">
    <location>
        <begin position="1"/>
        <end position="23"/>
    </location>
</feature>
<protein>
    <recommendedName>
        <fullName evidence="4">Otospiralin</fullName>
    </recommendedName>
</protein>
<dbReference type="AlphaFoldDB" id="A0A836AEV9"/>
<name>A0A836AEV9_SHEEP</name>
<feature type="compositionally biased region" description="Pro residues" evidence="1">
    <location>
        <begin position="68"/>
        <end position="79"/>
    </location>
</feature>
<dbReference type="EMBL" id="JAEMGP010000001">
    <property type="protein sequence ID" value="KAG5214465.1"/>
    <property type="molecule type" value="Genomic_DNA"/>
</dbReference>